<dbReference type="eggNOG" id="KOG1702">
    <property type="taxonomic scope" value="Eukaryota"/>
</dbReference>
<sequence>MVGFDTNFWEGHGFEEVKKLASKGSDALEHVMSILSDRADASKDYAKNLQKLSSKVESGGKDFIGTIRDAWSEMRSSFEQEAKWHLTASTRIHDEIVVHMKSFHKESKKARKPIETKVDKITAELFDARSTELKFKKSAFSKCKEMEGAYLQFEEARSSTTRPYSEKDLAKLEKAARKAEEATAKSDKEHRDSVRKLEQLRRKWEAVMAEGCLEMQVLEAQRVEHIREMLLKLHEIASTLPAEYAQFMEKLQGTLQAINPESDVSAAAEMKGTGPNRPREVLYECYEEDPKHSMKADRRGRRLEEKVHELEDDVRKEEKTLAGVRGLSDVYSNQPSFSDEKGKADVLNQVADAERALHSAQAVLYKLQCSLAEAQNQGKGDHPFAPYIERSRDTSTSFLVSTFALPSDSPVPVVPSVGNSKPRSSAMAAAQSTTSVASAGNDFADSTSYRAMYDYDASKEDELSIREGDTLELVQQYEGGWWLCRNSNGEEGLLPENYLSPA</sequence>
<dbReference type="GO" id="GO:0005886">
    <property type="term" value="C:plasma membrane"/>
    <property type="evidence" value="ECO:0007669"/>
    <property type="project" value="TreeGrafter"/>
</dbReference>
<keyword evidence="2 7" id="KW-0728">SH3 domain</keyword>
<gene>
    <name evidence="12" type="ORF">CAOG_002017</name>
</gene>
<evidence type="ECO:0000313" key="12">
    <source>
        <dbReference type="EMBL" id="KJE90762.1"/>
    </source>
</evidence>
<dbReference type="GO" id="GO:0005737">
    <property type="term" value="C:cytoplasm"/>
    <property type="evidence" value="ECO:0007669"/>
    <property type="project" value="TreeGrafter"/>
</dbReference>
<dbReference type="Proteomes" id="UP000008743">
    <property type="component" value="Unassembled WGS sequence"/>
</dbReference>
<protein>
    <recommendedName>
        <fullName evidence="14">SH3 domain-containing protein</fullName>
    </recommendedName>
</protein>
<proteinExistence type="predicted"/>
<dbReference type="Gene3D" id="2.30.30.40">
    <property type="entry name" value="SH3 Domains"/>
    <property type="match status" value="1"/>
</dbReference>
<feature type="coiled-coil region" evidence="9">
    <location>
        <begin position="293"/>
        <end position="320"/>
    </location>
</feature>
<reference evidence="13" key="1">
    <citation type="submission" date="2011-02" db="EMBL/GenBank/DDBJ databases">
        <title>The Genome Sequence of Capsaspora owczarzaki ATCC 30864.</title>
        <authorList>
            <person name="Russ C."/>
            <person name="Cuomo C."/>
            <person name="Burger G."/>
            <person name="Gray M.W."/>
            <person name="Holland P.W.H."/>
            <person name="King N."/>
            <person name="Lang F.B.F."/>
            <person name="Roger A.J."/>
            <person name="Ruiz-Trillo I."/>
            <person name="Young S.K."/>
            <person name="Zeng Q."/>
            <person name="Gargeya S."/>
            <person name="Alvarado L."/>
            <person name="Berlin A."/>
            <person name="Chapman S.B."/>
            <person name="Chen Z."/>
            <person name="Freedman E."/>
            <person name="Gellesch M."/>
            <person name="Goldberg J."/>
            <person name="Griggs A."/>
            <person name="Gujja S."/>
            <person name="Heilman E."/>
            <person name="Heiman D."/>
            <person name="Howarth C."/>
            <person name="Mehta T."/>
            <person name="Neiman D."/>
            <person name="Pearson M."/>
            <person name="Roberts A."/>
            <person name="Saif S."/>
            <person name="Shea T."/>
            <person name="Shenoy N."/>
            <person name="Sisk P."/>
            <person name="Stolte C."/>
            <person name="Sykes S."/>
            <person name="White J."/>
            <person name="Yandava C."/>
            <person name="Haas B."/>
            <person name="Nusbaum C."/>
            <person name="Birren B."/>
        </authorList>
    </citation>
    <scope>NUCLEOTIDE SEQUENCE</scope>
    <source>
        <strain evidence="13">ATCC 30864</strain>
    </source>
</reference>
<dbReference type="FunCoup" id="A0A0D2VL01">
    <property type="interactions" value="19"/>
</dbReference>
<feature type="domain" description="F-BAR" evidence="11">
    <location>
        <begin position="2"/>
        <end position="263"/>
    </location>
</feature>
<keyword evidence="13" id="KW-1185">Reference proteome</keyword>
<dbReference type="AlphaFoldDB" id="A0A0D2VL01"/>
<dbReference type="Gene3D" id="6.10.140.470">
    <property type="match status" value="1"/>
</dbReference>
<dbReference type="PANTHER" id="PTHR23065">
    <property type="entry name" value="PROLINE-SERINE-THREONINE PHOSPHATASE INTERACTING PROTEIN 1"/>
    <property type="match status" value="1"/>
</dbReference>
<dbReference type="InterPro" id="IPR027267">
    <property type="entry name" value="AH/BAR_dom_sf"/>
</dbReference>
<name>A0A0D2VL01_CAPO3</name>
<organism evidence="12 13">
    <name type="scientific">Capsaspora owczarzaki (strain ATCC 30864)</name>
    <dbReference type="NCBI Taxonomy" id="595528"/>
    <lineage>
        <taxon>Eukaryota</taxon>
        <taxon>Filasterea</taxon>
        <taxon>Capsaspora</taxon>
    </lineage>
</organism>
<keyword evidence="3" id="KW-0963">Cytoplasm</keyword>
<evidence type="ECO:0000259" key="10">
    <source>
        <dbReference type="PROSITE" id="PS50002"/>
    </source>
</evidence>
<dbReference type="SMART" id="SM00055">
    <property type="entry name" value="FCH"/>
    <property type="match status" value="1"/>
</dbReference>
<dbReference type="STRING" id="595528.A0A0D2VL01"/>
<dbReference type="GO" id="GO:0043226">
    <property type="term" value="C:organelle"/>
    <property type="evidence" value="ECO:0007669"/>
    <property type="project" value="UniProtKB-ARBA"/>
</dbReference>
<evidence type="ECO:0000259" key="11">
    <source>
        <dbReference type="PROSITE" id="PS51741"/>
    </source>
</evidence>
<dbReference type="RefSeq" id="XP_004348767.1">
    <property type="nucleotide sequence ID" value="XM_004348717.2"/>
</dbReference>
<dbReference type="PROSITE" id="PS51741">
    <property type="entry name" value="F_BAR"/>
    <property type="match status" value="1"/>
</dbReference>
<evidence type="ECO:0000256" key="4">
    <source>
        <dbReference type="ARBA" id="ARBA00022553"/>
    </source>
</evidence>
<dbReference type="InterPro" id="IPR001060">
    <property type="entry name" value="FCH_dom"/>
</dbReference>
<evidence type="ECO:0000256" key="8">
    <source>
        <dbReference type="PROSITE-ProRule" id="PRU01077"/>
    </source>
</evidence>
<dbReference type="Pfam" id="PF00611">
    <property type="entry name" value="FCH"/>
    <property type="match status" value="1"/>
</dbReference>
<dbReference type="PhylomeDB" id="A0A0D2VL01"/>
<dbReference type="Pfam" id="PF25610">
    <property type="entry name" value="HR1_TOCA"/>
    <property type="match status" value="1"/>
</dbReference>
<dbReference type="InParanoid" id="A0A0D2VL01"/>
<dbReference type="SUPFAM" id="SSF50044">
    <property type="entry name" value="SH3-domain"/>
    <property type="match status" value="1"/>
</dbReference>
<keyword evidence="6" id="KW-0206">Cytoskeleton</keyword>
<keyword evidence="5 8" id="KW-0175">Coiled coil</keyword>
<evidence type="ECO:0000313" key="13">
    <source>
        <dbReference type="Proteomes" id="UP000008743"/>
    </source>
</evidence>
<dbReference type="SUPFAM" id="SSF103657">
    <property type="entry name" value="BAR/IMD domain-like"/>
    <property type="match status" value="1"/>
</dbReference>
<feature type="domain" description="SH3" evidence="10">
    <location>
        <begin position="444"/>
        <end position="502"/>
    </location>
</feature>
<dbReference type="PANTHER" id="PTHR23065:SF7">
    <property type="entry name" value="NOSTRIN, ISOFORM H"/>
    <property type="match status" value="1"/>
</dbReference>
<evidence type="ECO:0000256" key="6">
    <source>
        <dbReference type="ARBA" id="ARBA00023212"/>
    </source>
</evidence>
<dbReference type="SMART" id="SM00326">
    <property type="entry name" value="SH3"/>
    <property type="match status" value="1"/>
</dbReference>
<evidence type="ECO:0000256" key="3">
    <source>
        <dbReference type="ARBA" id="ARBA00022490"/>
    </source>
</evidence>
<evidence type="ECO:0000256" key="5">
    <source>
        <dbReference type="ARBA" id="ARBA00023054"/>
    </source>
</evidence>
<comment type="subcellular location">
    <subcellularLocation>
        <location evidence="1">Cytoplasm</location>
        <location evidence="1">Cytoskeleton</location>
    </subcellularLocation>
</comment>
<dbReference type="InterPro" id="IPR001452">
    <property type="entry name" value="SH3_domain"/>
</dbReference>
<dbReference type="InterPro" id="IPR036028">
    <property type="entry name" value="SH3-like_dom_sf"/>
</dbReference>
<dbReference type="Pfam" id="PF00018">
    <property type="entry name" value="SH3_1"/>
    <property type="match status" value="1"/>
</dbReference>
<dbReference type="InterPro" id="IPR057870">
    <property type="entry name" value="HR1_TOCA"/>
</dbReference>
<accession>A0A0D2VL01</accession>
<evidence type="ECO:0008006" key="14">
    <source>
        <dbReference type="Google" id="ProtNLM"/>
    </source>
</evidence>
<dbReference type="CDD" id="cd00174">
    <property type="entry name" value="SH3"/>
    <property type="match status" value="1"/>
</dbReference>
<dbReference type="EMBL" id="KE346362">
    <property type="protein sequence ID" value="KJE90762.1"/>
    <property type="molecule type" value="Genomic_DNA"/>
</dbReference>
<evidence type="ECO:0000256" key="9">
    <source>
        <dbReference type="SAM" id="Coils"/>
    </source>
</evidence>
<dbReference type="InterPro" id="IPR031160">
    <property type="entry name" value="F_BAR_dom"/>
</dbReference>
<dbReference type="eggNOG" id="KOG4429">
    <property type="taxonomic scope" value="Eukaryota"/>
</dbReference>
<evidence type="ECO:0000256" key="2">
    <source>
        <dbReference type="ARBA" id="ARBA00022443"/>
    </source>
</evidence>
<evidence type="ECO:0000256" key="7">
    <source>
        <dbReference type="PROSITE-ProRule" id="PRU00192"/>
    </source>
</evidence>
<dbReference type="PRINTS" id="PR00452">
    <property type="entry name" value="SH3DOMAIN"/>
</dbReference>
<dbReference type="Gene3D" id="1.20.1270.60">
    <property type="entry name" value="Arfaptin homology (AH) domain/BAR domain"/>
    <property type="match status" value="1"/>
</dbReference>
<keyword evidence="4" id="KW-0597">Phosphoprotein</keyword>
<evidence type="ECO:0000256" key="1">
    <source>
        <dbReference type="ARBA" id="ARBA00004245"/>
    </source>
</evidence>
<dbReference type="OrthoDB" id="28357at2759"/>
<dbReference type="PROSITE" id="PS50002">
    <property type="entry name" value="SH3"/>
    <property type="match status" value="1"/>
</dbReference>